<dbReference type="PROSITE" id="PS51125">
    <property type="entry name" value="NHL"/>
    <property type="match status" value="2"/>
</dbReference>
<accession>A0AAV7K042</accession>
<gene>
    <name evidence="3" type="ORF">LOD99_2931</name>
</gene>
<dbReference type="GO" id="GO:0043161">
    <property type="term" value="P:proteasome-mediated ubiquitin-dependent protein catabolic process"/>
    <property type="evidence" value="ECO:0007669"/>
    <property type="project" value="TreeGrafter"/>
</dbReference>
<keyword evidence="4" id="KW-1185">Reference proteome</keyword>
<evidence type="ECO:0000313" key="3">
    <source>
        <dbReference type="EMBL" id="KAI6654084.1"/>
    </source>
</evidence>
<feature type="repeat" description="NHL" evidence="2">
    <location>
        <begin position="217"/>
        <end position="259"/>
    </location>
</feature>
<dbReference type="Pfam" id="PF01436">
    <property type="entry name" value="NHL"/>
    <property type="match status" value="2"/>
</dbReference>
<reference evidence="3 4" key="1">
    <citation type="journal article" date="2023" name="BMC Biol.">
        <title>The compact genome of the sponge Oopsacas minuta (Hexactinellida) is lacking key metazoan core genes.</title>
        <authorList>
            <person name="Santini S."/>
            <person name="Schenkelaars Q."/>
            <person name="Jourda C."/>
            <person name="Duchesne M."/>
            <person name="Belahbib H."/>
            <person name="Rocher C."/>
            <person name="Selva M."/>
            <person name="Riesgo A."/>
            <person name="Vervoort M."/>
            <person name="Leys S.P."/>
            <person name="Kodjabachian L."/>
            <person name="Le Bivic A."/>
            <person name="Borchiellini C."/>
            <person name="Claverie J.M."/>
            <person name="Renard E."/>
        </authorList>
    </citation>
    <scope>NUCLEOTIDE SEQUENCE [LARGE SCALE GENOMIC DNA]</scope>
    <source>
        <strain evidence="3">SPO-2</strain>
    </source>
</reference>
<dbReference type="GO" id="GO:0008270">
    <property type="term" value="F:zinc ion binding"/>
    <property type="evidence" value="ECO:0007669"/>
    <property type="project" value="UniProtKB-KW"/>
</dbReference>
<dbReference type="EMBL" id="JAKMXF010000233">
    <property type="protein sequence ID" value="KAI6654084.1"/>
    <property type="molecule type" value="Genomic_DNA"/>
</dbReference>
<protein>
    <submittedName>
        <fullName evidence="3">E3 ubiquitin-protein ligase TRIM71-like</fullName>
    </submittedName>
</protein>
<dbReference type="SUPFAM" id="SSF101898">
    <property type="entry name" value="NHL repeat"/>
    <property type="match status" value="1"/>
</dbReference>
<dbReference type="PANTHER" id="PTHR24104">
    <property type="entry name" value="E3 UBIQUITIN-PROTEIN LIGASE NHLRC1-RELATED"/>
    <property type="match status" value="1"/>
</dbReference>
<keyword evidence="1" id="KW-0677">Repeat</keyword>
<dbReference type="InterPro" id="IPR050952">
    <property type="entry name" value="TRIM-NHL_E3_ligases"/>
</dbReference>
<dbReference type="InterPro" id="IPR011042">
    <property type="entry name" value="6-blade_b-propeller_TolB-like"/>
</dbReference>
<comment type="caution">
    <text evidence="3">The sequence shown here is derived from an EMBL/GenBank/DDBJ whole genome shotgun (WGS) entry which is preliminary data.</text>
</comment>
<dbReference type="Gene3D" id="2.120.10.30">
    <property type="entry name" value="TolB, C-terminal domain"/>
    <property type="match status" value="2"/>
</dbReference>
<organism evidence="3 4">
    <name type="scientific">Oopsacas minuta</name>
    <dbReference type="NCBI Taxonomy" id="111878"/>
    <lineage>
        <taxon>Eukaryota</taxon>
        <taxon>Metazoa</taxon>
        <taxon>Porifera</taxon>
        <taxon>Hexactinellida</taxon>
        <taxon>Hexasterophora</taxon>
        <taxon>Lyssacinosida</taxon>
        <taxon>Leucopsacidae</taxon>
        <taxon>Oopsacas</taxon>
    </lineage>
</organism>
<evidence type="ECO:0000256" key="1">
    <source>
        <dbReference type="ARBA" id="ARBA00022737"/>
    </source>
</evidence>
<evidence type="ECO:0000256" key="2">
    <source>
        <dbReference type="PROSITE-ProRule" id="PRU00504"/>
    </source>
</evidence>
<name>A0AAV7K042_9METZ</name>
<proteinExistence type="predicted"/>
<dbReference type="GO" id="GO:0061630">
    <property type="term" value="F:ubiquitin protein ligase activity"/>
    <property type="evidence" value="ECO:0007669"/>
    <property type="project" value="TreeGrafter"/>
</dbReference>
<evidence type="ECO:0000313" key="4">
    <source>
        <dbReference type="Proteomes" id="UP001165289"/>
    </source>
</evidence>
<sequence length="387" mass="43765">MATAIDHFYTQLESVRANIREQIESAIDSLIEKQTKLINRLETEYLSQLTEYKVTDNTNQSNEISIRGVNKDGRTELTTIRFQLNQDVYDNLQNIGQFVTNTTVLSDYALREPVIPDYQTKTNPVISCFKKNETNSPVLGEFKSPWGLAIEPNSGNIYISDRSHYCVQVFNPDTKFLYKFSQEMGGPVGICFSHNRVLVCQWGKNYITAHSLTGEVLKKVGKKGVGKLEFNSPWGIAASCGDLFVCERENDRVQVLTENLGFKSFLGEGELKDPRDVKVTSNEVYVLDAHNPCMHIYNLTDYQLIRSIISLKSQISNPYFFDLDRENNIIISDAANQCIYIFSNTGVLIHRIGELLEVLKDIMAVVIDKNGRICCVSGCSQGVFNIF</sequence>
<dbReference type="InterPro" id="IPR001258">
    <property type="entry name" value="NHL_repeat"/>
</dbReference>
<dbReference type="GO" id="GO:0000209">
    <property type="term" value="P:protein polyubiquitination"/>
    <property type="evidence" value="ECO:0007669"/>
    <property type="project" value="TreeGrafter"/>
</dbReference>
<dbReference type="PANTHER" id="PTHR24104:SF25">
    <property type="entry name" value="PROTEIN LIN-41"/>
    <property type="match status" value="1"/>
</dbReference>
<feature type="repeat" description="NHL" evidence="2">
    <location>
        <begin position="140"/>
        <end position="173"/>
    </location>
</feature>
<dbReference type="CDD" id="cd05819">
    <property type="entry name" value="NHL"/>
    <property type="match status" value="1"/>
</dbReference>
<dbReference type="Proteomes" id="UP001165289">
    <property type="component" value="Unassembled WGS sequence"/>
</dbReference>
<dbReference type="AlphaFoldDB" id="A0AAV7K042"/>